<dbReference type="EMBL" id="JAASTW010000001">
    <property type="protein sequence ID" value="MBC1487499.1"/>
    <property type="molecule type" value="Genomic_DNA"/>
</dbReference>
<evidence type="ECO:0000313" key="2">
    <source>
        <dbReference type="EMBL" id="MBC1487499.1"/>
    </source>
</evidence>
<dbReference type="InterPro" id="IPR009214">
    <property type="entry name" value="DUF1129"/>
</dbReference>
<keyword evidence="1" id="KW-0472">Membrane</keyword>
<keyword evidence="5" id="KW-1185">Reference proteome</keyword>
<feature type="transmembrane region" description="Helical" evidence="1">
    <location>
        <begin position="167"/>
        <end position="188"/>
    </location>
</feature>
<evidence type="ECO:0000313" key="3">
    <source>
        <dbReference type="EMBL" id="MBC1509673.1"/>
    </source>
</evidence>
<comment type="caution">
    <text evidence="2">The sequence shown here is derived from an EMBL/GenBank/DDBJ whole genome shotgun (WGS) entry which is preliminary data.</text>
</comment>
<evidence type="ECO:0000313" key="5">
    <source>
        <dbReference type="Proteomes" id="UP000587800"/>
    </source>
</evidence>
<dbReference type="Pfam" id="PF06570">
    <property type="entry name" value="DUF1129"/>
    <property type="match status" value="1"/>
</dbReference>
<sequence>MREDLALTTETNKPQLAELKAELTKRNLQYVMEVEKHLRGTHYGEEQRETIIYEMCEKILAEQKKGITARKLFNLTPTEYVVSLDVKAEQVEQNTDKWWLVLDGGLLVLGAMMLISGVSAFFQKNAQTLGIIVLLITAVVGGFAMLILRKYASNMRAGQKGGTVKYLLVAVGVIAVWMFVMTIVQVTIPPNINVALSPMVNTVGGAIIIALRFYVKKKKNIPSL</sequence>
<reference evidence="4 5" key="1">
    <citation type="submission" date="2020-03" db="EMBL/GenBank/DDBJ databases">
        <title>Soil Listeria distribution.</title>
        <authorList>
            <person name="Liao J."/>
            <person name="Wiedmann M."/>
        </authorList>
    </citation>
    <scope>NUCLEOTIDE SEQUENCE [LARGE SCALE GENOMIC DNA]</scope>
    <source>
        <strain evidence="3 5">FSL L7-1515</strain>
        <strain evidence="2 4">FSL L7-1554</strain>
    </source>
</reference>
<protein>
    <submittedName>
        <fullName evidence="2">DUF1129 family protein</fullName>
    </submittedName>
</protein>
<keyword evidence="1" id="KW-1133">Transmembrane helix</keyword>
<dbReference type="Proteomes" id="UP000561617">
    <property type="component" value="Unassembled WGS sequence"/>
</dbReference>
<evidence type="ECO:0000256" key="1">
    <source>
        <dbReference type="SAM" id="Phobius"/>
    </source>
</evidence>
<feature type="transmembrane region" description="Helical" evidence="1">
    <location>
        <begin position="194"/>
        <end position="215"/>
    </location>
</feature>
<organism evidence="2 4">
    <name type="scientific">Listeria immobilis</name>
    <dbReference type="NCBI Taxonomy" id="2713502"/>
    <lineage>
        <taxon>Bacteria</taxon>
        <taxon>Bacillati</taxon>
        <taxon>Bacillota</taxon>
        <taxon>Bacilli</taxon>
        <taxon>Bacillales</taxon>
        <taxon>Listeriaceae</taxon>
        <taxon>Listeria</taxon>
    </lineage>
</organism>
<dbReference type="PIRSF" id="PIRSF033111">
    <property type="entry name" value="UCP033111"/>
    <property type="match status" value="1"/>
</dbReference>
<name>A0A7X0X4Q6_9LIST</name>
<dbReference type="Proteomes" id="UP000587800">
    <property type="component" value="Unassembled WGS sequence"/>
</dbReference>
<proteinExistence type="predicted"/>
<accession>A0A7X0X4Q6</accession>
<evidence type="ECO:0000313" key="4">
    <source>
        <dbReference type="Proteomes" id="UP000561617"/>
    </source>
</evidence>
<dbReference type="AlphaFoldDB" id="A0A7X0X4Q6"/>
<feature type="transmembrane region" description="Helical" evidence="1">
    <location>
        <begin position="128"/>
        <end position="147"/>
    </location>
</feature>
<keyword evidence="1" id="KW-0812">Transmembrane</keyword>
<dbReference type="EMBL" id="JAASUB010000007">
    <property type="protein sequence ID" value="MBC1509673.1"/>
    <property type="molecule type" value="Genomic_DNA"/>
</dbReference>
<gene>
    <name evidence="2" type="ORF">HCJ38_00450</name>
    <name evidence="3" type="ORF">HCJ59_07175</name>
</gene>
<feature type="transmembrane region" description="Helical" evidence="1">
    <location>
        <begin position="98"/>
        <end position="122"/>
    </location>
</feature>